<dbReference type="Gene3D" id="3.20.70.20">
    <property type="match status" value="1"/>
</dbReference>
<dbReference type="InterPro" id="IPR004860">
    <property type="entry name" value="LAGLIDADG_dom"/>
</dbReference>
<dbReference type="SUPFAM" id="SSF51294">
    <property type="entry name" value="Hedgehog/intein (Hint) domain"/>
    <property type="match status" value="1"/>
</dbReference>
<gene>
    <name evidence="4" type="ORF">COU05_00330</name>
</gene>
<proteinExistence type="predicted"/>
<dbReference type="PROSITE" id="PS50818">
    <property type="entry name" value="INTEIN_C_TER"/>
    <property type="match status" value="1"/>
</dbReference>
<comment type="caution">
    <text evidence="4">The sequence shown here is derived from an EMBL/GenBank/DDBJ whole genome shotgun (WGS) entry which is preliminary data.</text>
</comment>
<keyword evidence="2" id="KW-0651">Protein splicing</keyword>
<dbReference type="GO" id="GO:0008998">
    <property type="term" value="F:ribonucleoside-triphosphate reductase (thioredoxin) activity"/>
    <property type="evidence" value="ECO:0007669"/>
    <property type="project" value="InterPro"/>
</dbReference>
<dbReference type="InterPro" id="IPR027434">
    <property type="entry name" value="Homing_endonucl"/>
</dbReference>
<dbReference type="AlphaFoldDB" id="A0A2H0UVA3"/>
<keyword evidence="1" id="KW-0068">Autocatalytic cleavage</keyword>
<dbReference type="GO" id="GO:0016539">
    <property type="term" value="P:intein-mediated protein splicing"/>
    <property type="evidence" value="ECO:0007669"/>
    <property type="project" value="InterPro"/>
</dbReference>
<dbReference type="PANTHER" id="PTHR21075">
    <property type="entry name" value="ANAEROBIC RIBONUCLEOSIDE-TRIPHOSPHATE REDUCTASE"/>
    <property type="match status" value="1"/>
</dbReference>
<dbReference type="CDD" id="cd00081">
    <property type="entry name" value="Hint"/>
    <property type="match status" value="1"/>
</dbReference>
<dbReference type="Proteomes" id="UP000230132">
    <property type="component" value="Unassembled WGS sequence"/>
</dbReference>
<evidence type="ECO:0000256" key="1">
    <source>
        <dbReference type="ARBA" id="ARBA00022813"/>
    </source>
</evidence>
<protein>
    <recommendedName>
        <fullName evidence="3">DOD-type homing endonuclease domain-containing protein</fullName>
    </recommendedName>
</protein>
<evidence type="ECO:0000259" key="3">
    <source>
        <dbReference type="PROSITE" id="PS50819"/>
    </source>
</evidence>
<feature type="domain" description="DOD-type homing endonuclease" evidence="3">
    <location>
        <begin position="129"/>
        <end position="265"/>
    </location>
</feature>
<dbReference type="GO" id="GO:0009265">
    <property type="term" value="P:2'-deoxyribonucleotide biosynthetic process"/>
    <property type="evidence" value="ECO:0007669"/>
    <property type="project" value="TreeGrafter"/>
</dbReference>
<dbReference type="GO" id="GO:0006260">
    <property type="term" value="P:DNA replication"/>
    <property type="evidence" value="ECO:0007669"/>
    <property type="project" value="InterPro"/>
</dbReference>
<dbReference type="Pfam" id="PF13597">
    <property type="entry name" value="NRDD"/>
    <property type="match status" value="1"/>
</dbReference>
<dbReference type="GO" id="GO:0004748">
    <property type="term" value="F:ribonucleoside-diphosphate reductase activity, thioredoxin disulfide as acceptor"/>
    <property type="evidence" value="ECO:0007669"/>
    <property type="project" value="TreeGrafter"/>
</dbReference>
<dbReference type="GO" id="GO:0004519">
    <property type="term" value="F:endonuclease activity"/>
    <property type="evidence" value="ECO:0007669"/>
    <property type="project" value="InterPro"/>
</dbReference>
<reference evidence="5" key="1">
    <citation type="submission" date="2017-09" db="EMBL/GenBank/DDBJ databases">
        <title>Depth-based differentiation of microbial function through sediment-hosted aquifers and enrichment of novel symbionts in the deep terrestrial subsurface.</title>
        <authorList>
            <person name="Probst A.J."/>
            <person name="Ladd B."/>
            <person name="Jarett J.K."/>
            <person name="Geller-Mcgrath D.E."/>
            <person name="Sieber C.M.K."/>
            <person name="Emerson J.B."/>
            <person name="Anantharaman K."/>
            <person name="Thomas B.C."/>
            <person name="Malmstrom R."/>
            <person name="Stieglmeier M."/>
            <person name="Klingl A."/>
            <person name="Woyke T."/>
            <person name="Ryan C.M."/>
            <person name="Banfield J.F."/>
        </authorList>
    </citation>
    <scope>NUCLEOTIDE SEQUENCE [LARGE SCALE GENOMIC DNA]</scope>
</reference>
<dbReference type="Pfam" id="PF14528">
    <property type="entry name" value="LAGLIDADG_3"/>
    <property type="match status" value="1"/>
</dbReference>
<evidence type="ECO:0000256" key="2">
    <source>
        <dbReference type="ARBA" id="ARBA00023000"/>
    </source>
</evidence>
<accession>A0A2H0UVA3</accession>
<dbReference type="EMBL" id="PFAX01000004">
    <property type="protein sequence ID" value="PIR90762.1"/>
    <property type="molecule type" value="Genomic_DNA"/>
</dbReference>
<sequence length="678" mass="77010">MNPEDVRSMCKLPHCQIIYKNANGEIAKTPIRRIVDDFIKRGNRIEVLMNGQFKPVKDVLKLKLTAEDVLKIKLDNGVIDKMTMDHPSVIITEGNLKVVESKDLKVGDEFPISKYHYEGELGDFDLGRVIGLYLGDGWLSHNGATVNFVFNKKEKKLIDFVSLFAGKRYATKTRVEINEKHNYCRVAVASRALGELIKEYARGDGSLVKRINSKSFARCVDFRKGMLIGIIESDGSVVNRKYIALHLGNKGLIKDILILSRTLGVNATYFESKNKTGEKEKMAFNLRFAQDVPSWIGGYFALNKGKNLKYKEYEHFFGVKIVSIEKIKYTGYVYDFEIDSKEHLFQLANGIITHNCCRLRLSNKELLKKGGGLFGANPQTGSIGVVTVNMPRIGYLSKTRGEFFQRLGAVMDLSKDSLEIKRKAVEDFMEKGLYPYSKHYLANVKTMRGVYYGNHFSTIGLLGLNECLLNFMGETIASTNGRQFALEVLNFMRERIIGYQEQTGNLYNLEATPAEGASFRLALKDKKKYENIITAGTKEVPYYTNSSQLPVNYTDDVFEALDLQDNLQCAYTGGTVEHIFLGERLSDIETVKHLVKTVFTNYKLPYITLTPTFSICPVHGYLSGERWKCPQCMVDQDCEVYSRVVGYLRPVQQWHKGKAQEFKERKVFTMKPGYLKKG</sequence>
<dbReference type="Gene3D" id="2.170.16.10">
    <property type="entry name" value="Hedgehog/Intein (Hint) domain"/>
    <property type="match status" value="1"/>
</dbReference>
<evidence type="ECO:0000313" key="5">
    <source>
        <dbReference type="Proteomes" id="UP000230132"/>
    </source>
</evidence>
<dbReference type="InterPro" id="IPR006142">
    <property type="entry name" value="INTEIN"/>
</dbReference>
<dbReference type="PROSITE" id="PS50819">
    <property type="entry name" value="INTEIN_ENDONUCLEASE"/>
    <property type="match status" value="1"/>
</dbReference>
<dbReference type="SMART" id="SM00305">
    <property type="entry name" value="HintC"/>
    <property type="match status" value="1"/>
</dbReference>
<dbReference type="NCBIfam" id="TIGR01443">
    <property type="entry name" value="intein_Cterm"/>
    <property type="match status" value="1"/>
</dbReference>
<dbReference type="SUPFAM" id="SSF51998">
    <property type="entry name" value="PFL-like glycyl radical enzymes"/>
    <property type="match status" value="1"/>
</dbReference>
<dbReference type="InterPro" id="IPR036844">
    <property type="entry name" value="Hint_dom_sf"/>
</dbReference>
<dbReference type="InterPro" id="IPR004042">
    <property type="entry name" value="Intein_endonuc_central"/>
</dbReference>
<dbReference type="GO" id="GO:0031250">
    <property type="term" value="C:anaerobic ribonucleoside-triphosphate reductase complex"/>
    <property type="evidence" value="ECO:0007669"/>
    <property type="project" value="TreeGrafter"/>
</dbReference>
<dbReference type="Gene3D" id="3.10.28.10">
    <property type="entry name" value="Homing endonucleases"/>
    <property type="match status" value="1"/>
</dbReference>
<dbReference type="InterPro" id="IPR003586">
    <property type="entry name" value="Hint_dom_C"/>
</dbReference>
<organism evidence="4 5">
    <name type="scientific">bacterium (Candidatus Gribaldobacteria) CG10_big_fil_rev_8_21_14_0_10_37_21</name>
    <dbReference type="NCBI Taxonomy" id="2014275"/>
    <lineage>
        <taxon>Bacteria</taxon>
        <taxon>Candidatus Gribaldobacteria</taxon>
    </lineage>
</organism>
<name>A0A2H0UVA3_9BACT</name>
<dbReference type="PANTHER" id="PTHR21075:SF0">
    <property type="entry name" value="ANAEROBIC RIBONUCLEOSIDE-TRIPHOSPHATE REDUCTASE"/>
    <property type="match status" value="1"/>
</dbReference>
<evidence type="ECO:0000313" key="4">
    <source>
        <dbReference type="EMBL" id="PIR90762.1"/>
    </source>
</evidence>
<dbReference type="SUPFAM" id="SSF55608">
    <property type="entry name" value="Homing endonucleases"/>
    <property type="match status" value="1"/>
</dbReference>
<dbReference type="PRINTS" id="PR00379">
    <property type="entry name" value="INTEIN"/>
</dbReference>
<dbReference type="InterPro" id="IPR012833">
    <property type="entry name" value="NrdD"/>
</dbReference>
<dbReference type="InterPro" id="IPR030934">
    <property type="entry name" value="Intein_C"/>
</dbReference>